<evidence type="ECO:0000313" key="2">
    <source>
        <dbReference type="EMBL" id="VTJ53354.1"/>
    </source>
</evidence>
<dbReference type="PANTHER" id="PTHR33862">
    <property type="entry name" value="OROFACIAL CLEFT 1 CANDIDATE GENE 1 PROTEIN"/>
    <property type="match status" value="1"/>
</dbReference>
<gene>
    <name evidence="2" type="ORF">MONAX_5E011783</name>
</gene>
<protein>
    <submittedName>
        <fullName evidence="2">Uncharacterized protein</fullName>
    </submittedName>
</protein>
<dbReference type="Proteomes" id="UP000335636">
    <property type="component" value="Unassembled WGS sequence"/>
</dbReference>
<name>A0A5E4A896_MARMO</name>
<reference evidence="2" key="1">
    <citation type="submission" date="2019-04" db="EMBL/GenBank/DDBJ databases">
        <authorList>
            <person name="Alioto T."/>
            <person name="Alioto T."/>
        </authorList>
    </citation>
    <scope>NUCLEOTIDE SEQUENCE [LARGE SCALE GENOMIC DNA]</scope>
</reference>
<dbReference type="AlphaFoldDB" id="A0A5E4A896"/>
<feature type="region of interest" description="Disordered" evidence="1">
    <location>
        <begin position="1"/>
        <end position="27"/>
    </location>
</feature>
<organism evidence="2 3">
    <name type="scientific">Marmota monax</name>
    <name type="common">Woodchuck</name>
    <dbReference type="NCBI Taxonomy" id="9995"/>
    <lineage>
        <taxon>Eukaryota</taxon>
        <taxon>Metazoa</taxon>
        <taxon>Chordata</taxon>
        <taxon>Craniata</taxon>
        <taxon>Vertebrata</taxon>
        <taxon>Euteleostomi</taxon>
        <taxon>Mammalia</taxon>
        <taxon>Eutheria</taxon>
        <taxon>Euarchontoglires</taxon>
        <taxon>Glires</taxon>
        <taxon>Rodentia</taxon>
        <taxon>Sciuromorpha</taxon>
        <taxon>Sciuridae</taxon>
        <taxon>Xerinae</taxon>
        <taxon>Marmotini</taxon>
        <taxon>Marmota</taxon>
    </lineage>
</organism>
<evidence type="ECO:0000313" key="3">
    <source>
        <dbReference type="Proteomes" id="UP000335636"/>
    </source>
</evidence>
<evidence type="ECO:0000256" key="1">
    <source>
        <dbReference type="SAM" id="MobiDB-lite"/>
    </source>
</evidence>
<dbReference type="EMBL" id="CABDUW010000028">
    <property type="protein sequence ID" value="VTJ53354.1"/>
    <property type="molecule type" value="Genomic_DNA"/>
</dbReference>
<accession>A0A5E4A896</accession>
<proteinExistence type="predicted"/>
<dbReference type="PANTHER" id="PTHR33862:SF3">
    <property type="entry name" value="OROFACIAL CLEFT 1 CANDIDATE GENE 1 PROTEIN"/>
    <property type="match status" value="1"/>
</dbReference>
<comment type="caution">
    <text evidence="2">The sequence shown here is derived from an EMBL/GenBank/DDBJ whole genome shotgun (WGS) entry which is preliminary data.</text>
</comment>
<sequence length="138" mass="15150">MSTHTSIEHERVQGMYGSPRAPPITADLPIGKRDNVAKLGSLTEVTNDSQGAAGSCWQVQQTQAPQPLQIQIKCIRGLKDKAPQGSYLLKVSLLGRPGGCALQWCPTEELKTRTHAVRHNGNFYDVSLYFHESLHVVS</sequence>
<keyword evidence="3" id="KW-1185">Reference proteome</keyword>
<dbReference type="InterPro" id="IPR031390">
    <property type="entry name" value="OFCC1"/>
</dbReference>
<feature type="compositionally biased region" description="Basic and acidic residues" evidence="1">
    <location>
        <begin position="1"/>
        <end position="12"/>
    </location>
</feature>